<name>A0ABX7RMI4_9ACTN</name>
<evidence type="ECO:0000313" key="2">
    <source>
        <dbReference type="Proteomes" id="UP000671836"/>
    </source>
</evidence>
<evidence type="ECO:0000313" key="1">
    <source>
        <dbReference type="EMBL" id="QSY49489.1"/>
    </source>
</evidence>
<sequence>MHATTDVLPVTDLQLPTRFTRTAMAAMRVALRLSPVLTTHRKVPAKDTGAGAPRFVDALALPHPTSPQGTWDWAELDTSSEWTHQPIVQIDQDARLDEDGPVVRTGFLRLSSGFTDA</sequence>
<keyword evidence="2" id="KW-1185">Reference proteome</keyword>
<organism evidence="1 2">
    <name type="scientific">Streptomyces griseocarneus</name>
    <dbReference type="NCBI Taxonomy" id="51201"/>
    <lineage>
        <taxon>Bacteria</taxon>
        <taxon>Bacillati</taxon>
        <taxon>Actinomycetota</taxon>
        <taxon>Actinomycetes</taxon>
        <taxon>Kitasatosporales</taxon>
        <taxon>Streptomycetaceae</taxon>
        <taxon>Streptomyces</taxon>
    </lineage>
</organism>
<dbReference type="EMBL" id="CP071595">
    <property type="protein sequence ID" value="QSY49489.1"/>
    <property type="molecule type" value="Genomic_DNA"/>
</dbReference>
<proteinExistence type="predicted"/>
<dbReference type="Proteomes" id="UP000671836">
    <property type="component" value="Chromosome"/>
</dbReference>
<gene>
    <name evidence="1" type="ORF">J3S04_32100</name>
</gene>
<dbReference type="RefSeq" id="WP_086574271.1">
    <property type="nucleotide sequence ID" value="NZ_CP071595.1"/>
</dbReference>
<protein>
    <submittedName>
        <fullName evidence="1">Uncharacterized protein</fullName>
    </submittedName>
</protein>
<reference evidence="1 2" key="1">
    <citation type="submission" date="2021-03" db="EMBL/GenBank/DDBJ databases">
        <title>Streptomyces strains.</title>
        <authorList>
            <person name="Lund M.B."/>
            <person name="Toerring T."/>
        </authorList>
    </citation>
    <scope>NUCLEOTIDE SEQUENCE [LARGE SCALE GENOMIC DNA]</scope>
    <source>
        <strain evidence="1 2">KCC S-1010</strain>
    </source>
</reference>
<accession>A0ABX7RMI4</accession>